<dbReference type="PANTHER" id="PTHR12147">
    <property type="entry name" value="METALLOPEPTIDASE M28 FAMILY MEMBER"/>
    <property type="match status" value="1"/>
</dbReference>
<dbReference type="GO" id="GO:0008235">
    <property type="term" value="F:metalloexopeptidase activity"/>
    <property type="evidence" value="ECO:0007669"/>
    <property type="project" value="InterPro"/>
</dbReference>
<dbReference type="InterPro" id="IPR045175">
    <property type="entry name" value="M28_fam"/>
</dbReference>
<evidence type="ECO:0000313" key="3">
    <source>
        <dbReference type="EMBL" id="MBO0930432.1"/>
    </source>
</evidence>
<feature type="transmembrane region" description="Helical" evidence="1">
    <location>
        <begin position="60"/>
        <end position="79"/>
    </location>
</feature>
<sequence length="402" mass="43735">MAPTQISMITTHSLLQLLTRLPHRGAATPHEREAAQLLVDTLAEAGAATRLMPFQTPKTYATVVYWIIGGLLSSIVLVISNGFLLQQVGLVICGIALTQAWLYFNWRHASVVTWPVQHTALNVLGQWPVADRTPPTRRVVLLAHYDTAPVSALYNPKQQRDFQKSLQLSLGVMTLTAILLLVHTAVGLPAWGFWLLGLVALYLVAQAILGTVGFWNQGYTNGASDNATGVVAAIETAKRLRENAPPGLLVEVVLPSAEEVGMIGAHAYWQANKGRFAKEAATTAVINFDTLGAGKLTVIERTGTVEMIHYDSPLTQLARDLVSRPAFQNRAQVGRWHTADFDSVWFVRAGIPTLALCALAPDGTMPRIHRPDDILAAVDETPMHDAVDLAEAVVREWCATPL</sequence>
<dbReference type="AlphaFoldDB" id="A0A939G106"/>
<evidence type="ECO:0000256" key="1">
    <source>
        <dbReference type="SAM" id="Phobius"/>
    </source>
</evidence>
<gene>
    <name evidence="3" type="ORF">J2I48_05465</name>
</gene>
<evidence type="ECO:0000313" key="4">
    <source>
        <dbReference type="Proteomes" id="UP000664795"/>
    </source>
</evidence>
<reference evidence="3 4" key="1">
    <citation type="submission" date="2021-03" db="EMBL/GenBank/DDBJ databases">
        <title>Fibrella sp. HMF5036 genome sequencing and assembly.</title>
        <authorList>
            <person name="Kang H."/>
            <person name="Kim H."/>
            <person name="Bae S."/>
            <person name="Joh K."/>
        </authorList>
    </citation>
    <scope>NUCLEOTIDE SEQUENCE [LARGE SCALE GENOMIC DNA]</scope>
    <source>
        <strain evidence="3 4">HMF5036</strain>
    </source>
</reference>
<comment type="caution">
    <text evidence="3">The sequence shown here is derived from an EMBL/GenBank/DDBJ whole genome shotgun (WGS) entry which is preliminary data.</text>
</comment>
<protein>
    <submittedName>
        <fullName evidence="3">M20/M25/M40 family metallo-hydrolase</fullName>
    </submittedName>
</protein>
<keyword evidence="1" id="KW-1133">Transmembrane helix</keyword>
<feature type="domain" description="Peptidase M28" evidence="2">
    <location>
        <begin position="220"/>
        <end position="392"/>
    </location>
</feature>
<name>A0A939G106_9BACT</name>
<keyword evidence="4" id="KW-1185">Reference proteome</keyword>
<feature type="transmembrane region" description="Helical" evidence="1">
    <location>
        <begin position="192"/>
        <end position="215"/>
    </location>
</feature>
<keyword evidence="1" id="KW-0812">Transmembrane</keyword>
<dbReference type="InterPro" id="IPR007484">
    <property type="entry name" value="Peptidase_M28"/>
</dbReference>
<keyword evidence="1" id="KW-0472">Membrane</keyword>
<feature type="transmembrane region" description="Helical" evidence="1">
    <location>
        <begin position="85"/>
        <end position="104"/>
    </location>
</feature>
<dbReference type="SUPFAM" id="SSF53187">
    <property type="entry name" value="Zn-dependent exopeptidases"/>
    <property type="match status" value="1"/>
</dbReference>
<proteinExistence type="predicted"/>
<accession>A0A939G106</accession>
<dbReference type="Pfam" id="PF04389">
    <property type="entry name" value="Peptidase_M28"/>
    <property type="match status" value="1"/>
</dbReference>
<dbReference type="EMBL" id="JAFMYU010000003">
    <property type="protein sequence ID" value="MBO0930432.1"/>
    <property type="molecule type" value="Genomic_DNA"/>
</dbReference>
<dbReference type="Gene3D" id="3.40.630.10">
    <property type="entry name" value="Zn peptidases"/>
    <property type="match status" value="1"/>
</dbReference>
<feature type="transmembrane region" description="Helical" evidence="1">
    <location>
        <begin position="166"/>
        <end position="186"/>
    </location>
</feature>
<organism evidence="3 4">
    <name type="scientific">Fibrella aquatilis</name>
    <dbReference type="NCBI Taxonomy" id="2817059"/>
    <lineage>
        <taxon>Bacteria</taxon>
        <taxon>Pseudomonadati</taxon>
        <taxon>Bacteroidota</taxon>
        <taxon>Cytophagia</taxon>
        <taxon>Cytophagales</taxon>
        <taxon>Spirosomataceae</taxon>
        <taxon>Fibrella</taxon>
    </lineage>
</organism>
<dbReference type="GO" id="GO:0006508">
    <property type="term" value="P:proteolysis"/>
    <property type="evidence" value="ECO:0007669"/>
    <property type="project" value="InterPro"/>
</dbReference>
<dbReference type="Proteomes" id="UP000664795">
    <property type="component" value="Unassembled WGS sequence"/>
</dbReference>
<dbReference type="PANTHER" id="PTHR12147:SF26">
    <property type="entry name" value="PEPTIDASE M28 DOMAIN-CONTAINING PROTEIN"/>
    <property type="match status" value="1"/>
</dbReference>
<evidence type="ECO:0000259" key="2">
    <source>
        <dbReference type="Pfam" id="PF04389"/>
    </source>
</evidence>